<evidence type="ECO:0000313" key="2">
    <source>
        <dbReference type="Proteomes" id="UP001066276"/>
    </source>
</evidence>
<accession>A0AAV7L8E7</accession>
<dbReference type="AlphaFoldDB" id="A0AAV7L8E7"/>
<reference evidence="1" key="1">
    <citation type="journal article" date="2022" name="bioRxiv">
        <title>Sequencing and chromosome-scale assembly of the giantPleurodeles waltlgenome.</title>
        <authorList>
            <person name="Brown T."/>
            <person name="Elewa A."/>
            <person name="Iarovenko S."/>
            <person name="Subramanian E."/>
            <person name="Araus A.J."/>
            <person name="Petzold A."/>
            <person name="Susuki M."/>
            <person name="Suzuki K.-i.T."/>
            <person name="Hayashi T."/>
            <person name="Toyoda A."/>
            <person name="Oliveira C."/>
            <person name="Osipova E."/>
            <person name="Leigh N.D."/>
            <person name="Simon A."/>
            <person name="Yun M.H."/>
        </authorList>
    </citation>
    <scope>NUCLEOTIDE SEQUENCE</scope>
    <source>
        <strain evidence="1">20211129_DDA</strain>
        <tissue evidence="1">Liver</tissue>
    </source>
</reference>
<comment type="caution">
    <text evidence="1">The sequence shown here is derived from an EMBL/GenBank/DDBJ whole genome shotgun (WGS) entry which is preliminary data.</text>
</comment>
<organism evidence="1 2">
    <name type="scientific">Pleurodeles waltl</name>
    <name type="common">Iberian ribbed newt</name>
    <dbReference type="NCBI Taxonomy" id="8319"/>
    <lineage>
        <taxon>Eukaryota</taxon>
        <taxon>Metazoa</taxon>
        <taxon>Chordata</taxon>
        <taxon>Craniata</taxon>
        <taxon>Vertebrata</taxon>
        <taxon>Euteleostomi</taxon>
        <taxon>Amphibia</taxon>
        <taxon>Batrachia</taxon>
        <taxon>Caudata</taxon>
        <taxon>Salamandroidea</taxon>
        <taxon>Salamandridae</taxon>
        <taxon>Pleurodelinae</taxon>
        <taxon>Pleurodeles</taxon>
    </lineage>
</organism>
<sequence length="103" mass="11297">MKVRGAKFRTRRKSYAAVSAENVGVEAPLDKITFLMSEAENLEEVSGGNRSLLIKARSEARPWYAEHLEKATLLSTCMQQASLGEGWATSYLQTPGFEISSAA</sequence>
<dbReference type="EMBL" id="JANPWB010000016">
    <property type="protein sequence ID" value="KAJ1084170.1"/>
    <property type="molecule type" value="Genomic_DNA"/>
</dbReference>
<keyword evidence="2" id="KW-1185">Reference proteome</keyword>
<evidence type="ECO:0000313" key="1">
    <source>
        <dbReference type="EMBL" id="KAJ1084170.1"/>
    </source>
</evidence>
<gene>
    <name evidence="1" type="ORF">NDU88_004322</name>
</gene>
<proteinExistence type="predicted"/>
<dbReference type="Proteomes" id="UP001066276">
    <property type="component" value="Chromosome 12"/>
</dbReference>
<name>A0AAV7L8E7_PLEWA</name>
<protein>
    <submittedName>
        <fullName evidence="1">Uncharacterized protein</fullName>
    </submittedName>
</protein>